<sequence length="449" mass="48879">MSATFRAVLLALSLLLSAAPSPAEPAGHSAEQLRQDLRALRDMIANTHPDPAHSVPPGRLESAYADIEARLRAPMTTDEAWRLLATLNPLFADAHLLVGQPDWMGQTAAHLKAGGTLFPYEVQVDAAGEVRIRSELGGAASPRAGARIERINGVPARDIAAGLLARMHGDTPEFRAHLLSRRWWFFFWKMHGQSASYELLLSQRDGGASELKPASGATPALLTDDADFDRQFKFELLTDGAALLTLNNFHWADKARYLDFTGRAFAALRDARVSTLIIDIRANGGGNDDMWIDGILRYIADKPYRWASGYRKKVIQGRASGTEKVGDVVTGTVDKWVQPEPGHPLRFTGKTYLLVGRSTYSSAILFANVVQDFGFGKVVGGGYARTSQSGGTQRAVLPNTGLIVSAPRLILQRPSGATEPVLLRPDIEMADDPFDSRAMVDALRARTAR</sequence>
<dbReference type="InterPro" id="IPR005151">
    <property type="entry name" value="Tail-specific_protease"/>
</dbReference>
<keyword evidence="3" id="KW-0645">Protease</keyword>
<protein>
    <submittedName>
        <fullName evidence="3">C-terminal processing protease CtpA/Prc, contains a PDZ domain</fullName>
    </submittedName>
</protein>
<dbReference type="EMBL" id="FPBO01000020">
    <property type="protein sequence ID" value="SFV01764.1"/>
    <property type="molecule type" value="Genomic_DNA"/>
</dbReference>
<dbReference type="RefSeq" id="WP_093557377.1">
    <property type="nucleotide sequence ID" value="NZ_FPBO01000020.1"/>
</dbReference>
<keyword evidence="1" id="KW-0732">Signal</keyword>
<dbReference type="Pfam" id="PF03572">
    <property type="entry name" value="Peptidase_S41"/>
    <property type="match status" value="1"/>
</dbReference>
<feature type="chain" id="PRO_5011465414" evidence="1">
    <location>
        <begin position="24"/>
        <end position="449"/>
    </location>
</feature>
<dbReference type="AlphaFoldDB" id="A0A1I7KWT1"/>
<dbReference type="InterPro" id="IPR029045">
    <property type="entry name" value="ClpP/crotonase-like_dom_sf"/>
</dbReference>
<evidence type="ECO:0000259" key="2">
    <source>
        <dbReference type="Pfam" id="PF03572"/>
    </source>
</evidence>
<feature type="signal peptide" evidence="1">
    <location>
        <begin position="1"/>
        <end position="23"/>
    </location>
</feature>
<dbReference type="SUPFAM" id="SSF52096">
    <property type="entry name" value="ClpP/crotonase"/>
    <property type="match status" value="1"/>
</dbReference>
<dbReference type="GO" id="GO:0008236">
    <property type="term" value="F:serine-type peptidase activity"/>
    <property type="evidence" value="ECO:0007669"/>
    <property type="project" value="InterPro"/>
</dbReference>
<evidence type="ECO:0000256" key="1">
    <source>
        <dbReference type="SAM" id="SignalP"/>
    </source>
</evidence>
<evidence type="ECO:0000313" key="4">
    <source>
        <dbReference type="Proteomes" id="UP000199391"/>
    </source>
</evidence>
<organism evidence="3 4">
    <name type="scientific">Pseudoduganella namucuonensis</name>
    <dbReference type="NCBI Taxonomy" id="1035707"/>
    <lineage>
        <taxon>Bacteria</taxon>
        <taxon>Pseudomonadati</taxon>
        <taxon>Pseudomonadota</taxon>
        <taxon>Betaproteobacteria</taxon>
        <taxon>Burkholderiales</taxon>
        <taxon>Oxalobacteraceae</taxon>
        <taxon>Telluria group</taxon>
        <taxon>Pseudoduganella</taxon>
    </lineage>
</organism>
<proteinExistence type="predicted"/>
<dbReference type="GO" id="GO:0006508">
    <property type="term" value="P:proteolysis"/>
    <property type="evidence" value="ECO:0007669"/>
    <property type="project" value="UniProtKB-KW"/>
</dbReference>
<feature type="domain" description="Tail specific protease" evidence="2">
    <location>
        <begin position="263"/>
        <end position="428"/>
    </location>
</feature>
<dbReference type="OrthoDB" id="6397760at2"/>
<gene>
    <name evidence="3" type="ORF">SAMN05216552_102078</name>
</gene>
<dbReference type="STRING" id="1035707.SAMN05216552_102078"/>
<keyword evidence="3" id="KW-0378">Hydrolase</keyword>
<accession>A0A1I7KWT1</accession>
<evidence type="ECO:0000313" key="3">
    <source>
        <dbReference type="EMBL" id="SFV01764.1"/>
    </source>
</evidence>
<reference evidence="4" key="1">
    <citation type="submission" date="2016-10" db="EMBL/GenBank/DDBJ databases">
        <authorList>
            <person name="Varghese N."/>
            <person name="Submissions S."/>
        </authorList>
    </citation>
    <scope>NUCLEOTIDE SEQUENCE [LARGE SCALE GENOMIC DNA]</scope>
    <source>
        <strain evidence="4">CGMCC 1.11014</strain>
    </source>
</reference>
<dbReference type="Proteomes" id="UP000199391">
    <property type="component" value="Unassembled WGS sequence"/>
</dbReference>
<keyword evidence="4" id="KW-1185">Reference proteome</keyword>
<dbReference type="Gene3D" id="3.90.226.10">
    <property type="entry name" value="2-enoyl-CoA Hydratase, Chain A, domain 1"/>
    <property type="match status" value="1"/>
</dbReference>
<name>A0A1I7KWT1_9BURK</name>